<dbReference type="AlphaFoldDB" id="A0A4R1RA64"/>
<accession>A0A4R1RA64</accession>
<name>A0A4R1RA64_HYDET</name>
<evidence type="ECO:0000313" key="1">
    <source>
        <dbReference type="EMBL" id="TCL62282.1"/>
    </source>
</evidence>
<dbReference type="Proteomes" id="UP000295008">
    <property type="component" value="Unassembled WGS sequence"/>
</dbReference>
<proteinExistence type="predicted"/>
<sequence length="184" mass="20512">MNEDHEKIVMAKLVLEKIAGGVNPLTHEAIPQDSFLNEPKIIRCFYFVAEILDQVARGAYRSGGGKPAAAFVITPEQKQRLQFTPGKIGVNEFAKCVNLSLDLNQSKKLTGVELNKRLKKLGVLSEESGPDGKTRTITNQKSLDYGFESEKRSYNGAEYTMVVLNEKGKRYLLDNLESIMAMEV</sequence>
<comment type="caution">
    <text evidence="1">The sequence shown here is derived from an EMBL/GenBank/DDBJ whole genome shotgun (WGS) entry which is preliminary data.</text>
</comment>
<dbReference type="EMBL" id="SLUN01000026">
    <property type="protein sequence ID" value="TCL62282.1"/>
    <property type="molecule type" value="Genomic_DNA"/>
</dbReference>
<organism evidence="1 2">
    <name type="scientific">Hydrogenispora ethanolica</name>
    <dbReference type="NCBI Taxonomy" id="1082276"/>
    <lineage>
        <taxon>Bacteria</taxon>
        <taxon>Bacillati</taxon>
        <taxon>Bacillota</taxon>
        <taxon>Hydrogenispora</taxon>
    </lineage>
</organism>
<reference evidence="1 2" key="1">
    <citation type="submission" date="2019-03" db="EMBL/GenBank/DDBJ databases">
        <title>Genomic Encyclopedia of Type Strains, Phase IV (KMG-IV): sequencing the most valuable type-strain genomes for metagenomic binning, comparative biology and taxonomic classification.</title>
        <authorList>
            <person name="Goeker M."/>
        </authorList>
    </citation>
    <scope>NUCLEOTIDE SEQUENCE [LARGE SCALE GENOMIC DNA]</scope>
    <source>
        <strain evidence="1 2">LX-B</strain>
    </source>
</reference>
<gene>
    <name evidence="1" type="ORF">EDC14_102625</name>
</gene>
<protein>
    <submittedName>
        <fullName evidence="1">Uncharacterized protein</fullName>
    </submittedName>
</protein>
<evidence type="ECO:0000313" key="2">
    <source>
        <dbReference type="Proteomes" id="UP000295008"/>
    </source>
</evidence>
<keyword evidence="2" id="KW-1185">Reference proteome</keyword>
<dbReference type="RefSeq" id="WP_132015769.1">
    <property type="nucleotide sequence ID" value="NZ_SLUN01000026.1"/>
</dbReference>
<dbReference type="OrthoDB" id="2847528at2"/>